<proteinExistence type="predicted"/>
<evidence type="ECO:0000313" key="2">
    <source>
        <dbReference type="Proteomes" id="UP001056120"/>
    </source>
</evidence>
<gene>
    <name evidence="1" type="ORF">L1987_37609</name>
</gene>
<accession>A0ACB9HJE1</accession>
<dbReference type="Proteomes" id="UP001056120">
    <property type="component" value="Linkage Group LG12"/>
</dbReference>
<organism evidence="1 2">
    <name type="scientific">Smallanthus sonchifolius</name>
    <dbReference type="NCBI Taxonomy" id="185202"/>
    <lineage>
        <taxon>Eukaryota</taxon>
        <taxon>Viridiplantae</taxon>
        <taxon>Streptophyta</taxon>
        <taxon>Embryophyta</taxon>
        <taxon>Tracheophyta</taxon>
        <taxon>Spermatophyta</taxon>
        <taxon>Magnoliopsida</taxon>
        <taxon>eudicotyledons</taxon>
        <taxon>Gunneridae</taxon>
        <taxon>Pentapetalae</taxon>
        <taxon>asterids</taxon>
        <taxon>campanulids</taxon>
        <taxon>Asterales</taxon>
        <taxon>Asteraceae</taxon>
        <taxon>Asteroideae</taxon>
        <taxon>Heliantheae alliance</taxon>
        <taxon>Millerieae</taxon>
        <taxon>Smallanthus</taxon>
    </lineage>
</organism>
<reference evidence="1 2" key="2">
    <citation type="journal article" date="2022" name="Mol. Ecol. Resour.">
        <title>The genomes of chicory, endive, great burdock and yacon provide insights into Asteraceae paleo-polyploidization history and plant inulin production.</title>
        <authorList>
            <person name="Fan W."/>
            <person name="Wang S."/>
            <person name="Wang H."/>
            <person name="Wang A."/>
            <person name="Jiang F."/>
            <person name="Liu H."/>
            <person name="Zhao H."/>
            <person name="Xu D."/>
            <person name="Zhang Y."/>
        </authorList>
    </citation>
    <scope>NUCLEOTIDE SEQUENCE [LARGE SCALE GENOMIC DNA]</scope>
    <source>
        <strain evidence="2">cv. Yunnan</strain>
        <tissue evidence="1">Leaves</tissue>
    </source>
</reference>
<reference evidence="2" key="1">
    <citation type="journal article" date="2022" name="Mol. Ecol. Resour.">
        <title>The genomes of chicory, endive, great burdock and yacon provide insights into Asteraceae palaeo-polyploidization history and plant inulin production.</title>
        <authorList>
            <person name="Fan W."/>
            <person name="Wang S."/>
            <person name="Wang H."/>
            <person name="Wang A."/>
            <person name="Jiang F."/>
            <person name="Liu H."/>
            <person name="Zhao H."/>
            <person name="Xu D."/>
            <person name="Zhang Y."/>
        </authorList>
    </citation>
    <scope>NUCLEOTIDE SEQUENCE [LARGE SCALE GENOMIC DNA]</scope>
    <source>
        <strain evidence="2">cv. Yunnan</strain>
    </source>
</reference>
<keyword evidence="2" id="KW-1185">Reference proteome</keyword>
<comment type="caution">
    <text evidence="1">The sequence shown here is derived from an EMBL/GenBank/DDBJ whole genome shotgun (WGS) entry which is preliminary data.</text>
</comment>
<evidence type="ECO:0000313" key="1">
    <source>
        <dbReference type="EMBL" id="KAI3794967.1"/>
    </source>
</evidence>
<name>A0ACB9HJE1_9ASTR</name>
<protein>
    <submittedName>
        <fullName evidence="1">Uncharacterized protein</fullName>
    </submittedName>
</protein>
<dbReference type="EMBL" id="CM042029">
    <property type="protein sequence ID" value="KAI3794967.1"/>
    <property type="molecule type" value="Genomic_DNA"/>
</dbReference>
<sequence length="115" mass="13576">MFRDFKINRRSSGKSPNLERTCVIHYDNLHVTYWKPDMLEEVSRPRESHSYQERRLNNEQSAVASPGATTNDITPELVGETRTSFCFRVQLQVREPPLMILPQNWNTEIKWRNAN</sequence>